<dbReference type="EMBL" id="WITJ01000003">
    <property type="protein sequence ID" value="MQW38739.1"/>
    <property type="molecule type" value="Genomic_DNA"/>
</dbReference>
<evidence type="ECO:0000313" key="2">
    <source>
        <dbReference type="EMBL" id="MQW38739.1"/>
    </source>
</evidence>
<dbReference type="Proteomes" id="UP000439550">
    <property type="component" value="Unassembled WGS sequence"/>
</dbReference>
<name>A0A7X2CZP0_9LACT</name>
<dbReference type="OrthoDB" id="9803716at2"/>
<protein>
    <recommendedName>
        <fullName evidence="4">DUF3991 domain-containing protein</fullName>
    </recommendedName>
</protein>
<feature type="compositionally biased region" description="Polar residues" evidence="1">
    <location>
        <begin position="520"/>
        <end position="534"/>
    </location>
</feature>
<dbReference type="AlphaFoldDB" id="A0A7X2CZP0"/>
<dbReference type="Gene3D" id="3.40.1360.10">
    <property type="match status" value="1"/>
</dbReference>
<proteinExistence type="predicted"/>
<evidence type="ECO:0000313" key="3">
    <source>
        <dbReference type="Proteomes" id="UP000439550"/>
    </source>
</evidence>
<gene>
    <name evidence="2" type="ORF">GHI93_02080</name>
</gene>
<keyword evidence="3" id="KW-1185">Reference proteome</keyword>
<feature type="region of interest" description="Disordered" evidence="1">
    <location>
        <begin position="692"/>
        <end position="721"/>
    </location>
</feature>
<dbReference type="Pfam" id="PF13155">
    <property type="entry name" value="Toprim_2"/>
    <property type="match status" value="1"/>
</dbReference>
<organism evidence="2 3">
    <name type="scientific">Lactococcus hircilactis</name>
    <dbReference type="NCBI Taxonomy" id="1494462"/>
    <lineage>
        <taxon>Bacteria</taxon>
        <taxon>Bacillati</taxon>
        <taxon>Bacillota</taxon>
        <taxon>Bacilli</taxon>
        <taxon>Lactobacillales</taxon>
        <taxon>Streptococcaceae</taxon>
        <taxon>Lactococcus</taxon>
    </lineage>
</organism>
<evidence type="ECO:0008006" key="4">
    <source>
        <dbReference type="Google" id="ProtNLM"/>
    </source>
</evidence>
<comment type="caution">
    <text evidence="2">The sequence shown here is derived from an EMBL/GenBank/DDBJ whole genome shotgun (WGS) entry which is preliminary data.</text>
</comment>
<feature type="region of interest" description="Disordered" evidence="1">
    <location>
        <begin position="495"/>
        <end position="540"/>
    </location>
</feature>
<sequence length="751" mass="85776">MRQVYSGKEIPGSTRKKVGKIRREARVAEIQTLDDRKELLAQAQSANIFQVAQQLGLKALGSNMYDWEGHQSIWLNPRKNRFNWFSENLWGGPVDLVSLVLFNARTFEERRAHFKEAVAYLTQTEWQKFDVQKIPQAQPFHYYLRDQANKSLAEKYLSKARCLSQATIQFFEEKGLIAQSQWRNTLENGQYFYEPILVFKHFDKPLHMVGASVQGIKAYPELHKDHASGHLKRVLKNSGAYGGMVLDIGQPERLIVFEAPIDLMSYYELHQAELENVKLISSDGYKSQVISRYLAEIYGCEELALVQKEKFLETFDRLAVNIEDLPKQLITFAYDHDEAGKTFVKRFNDQYPNAPKFAQTDFPPLHVGQVKNDWNDELKSQKGLMTMKTESSEKSEKRASFLKLSDTEQTYLIQKSRADEEKKTADQIVAAQHLRELQWNFKKEDQTRLDGLYDQLIDQDFSPLDLLALEPTQDEVVQTLLKETQQFDDEMTNLFTQAPPAPQPQKEATTNPVVEPPQAPQTTSPVETRTSPQKVETKKELPSEVKSVLTKEELEIVLSAHFSKIEGLVNQFKKEVLENKTMSKEETQTEVKGIRAQIHERLLELVNQVKGAILNKRNQMGTALQATRISVTNTLKSPFLKLSQELQAISQNLAQRFALEEVPKTPKKVKSRKALAEELSEKAKVIEDLKAQLATQGQKQPEAEKSKTAKKRSKSKKNFDTRLQQAKEVEQDKIKAVAAQGNLPVAKGISV</sequence>
<reference evidence="2 3" key="1">
    <citation type="submission" date="2019-10" db="EMBL/GenBank/DDBJ databases">
        <authorList>
            <person name="Dong K."/>
        </authorList>
    </citation>
    <scope>NUCLEOTIDE SEQUENCE [LARGE SCALE GENOMIC DNA]</scope>
    <source>
        <strain evidence="2 3">DSM 28960</strain>
    </source>
</reference>
<accession>A0A7X2CZP0</accession>
<evidence type="ECO:0000256" key="1">
    <source>
        <dbReference type="SAM" id="MobiDB-lite"/>
    </source>
</evidence>